<dbReference type="EMBL" id="JALJOR010000013">
    <property type="protein sequence ID" value="KAK9807065.1"/>
    <property type="molecule type" value="Genomic_DNA"/>
</dbReference>
<gene>
    <name evidence="2" type="ORF">WJX72_012394</name>
</gene>
<protein>
    <submittedName>
        <fullName evidence="2">Uncharacterized protein</fullName>
    </submittedName>
</protein>
<reference evidence="2 3" key="1">
    <citation type="journal article" date="2024" name="Nat. Commun.">
        <title>Phylogenomics reveals the evolutionary origins of lichenization in chlorophyte algae.</title>
        <authorList>
            <person name="Puginier C."/>
            <person name="Libourel C."/>
            <person name="Otte J."/>
            <person name="Skaloud P."/>
            <person name="Haon M."/>
            <person name="Grisel S."/>
            <person name="Petersen M."/>
            <person name="Berrin J.G."/>
            <person name="Delaux P.M."/>
            <person name="Dal Grande F."/>
            <person name="Keller J."/>
        </authorList>
    </citation>
    <scope>NUCLEOTIDE SEQUENCE [LARGE SCALE GENOMIC DNA]</scope>
    <source>
        <strain evidence="2 3">SAG 2043</strain>
    </source>
</reference>
<organism evidence="2 3">
    <name type="scientific">[Myrmecia] bisecta</name>
    <dbReference type="NCBI Taxonomy" id="41462"/>
    <lineage>
        <taxon>Eukaryota</taxon>
        <taxon>Viridiplantae</taxon>
        <taxon>Chlorophyta</taxon>
        <taxon>core chlorophytes</taxon>
        <taxon>Trebouxiophyceae</taxon>
        <taxon>Trebouxiales</taxon>
        <taxon>Trebouxiaceae</taxon>
        <taxon>Myrmecia</taxon>
    </lineage>
</organism>
<evidence type="ECO:0000313" key="3">
    <source>
        <dbReference type="Proteomes" id="UP001489004"/>
    </source>
</evidence>
<dbReference type="AlphaFoldDB" id="A0AAW1PFB2"/>
<keyword evidence="3" id="KW-1185">Reference proteome</keyword>
<evidence type="ECO:0000256" key="1">
    <source>
        <dbReference type="SAM" id="MobiDB-lite"/>
    </source>
</evidence>
<accession>A0AAW1PFB2</accession>
<sequence>MLQDQLQASQGLCASLKEQCETASQLVWRLVGQECIQALHVEELEEENANLKQRLQAQECKFAVQLAFMQQQQALALEEQAEKHGLQLSHQLSPLKDQNHSRVPKLSPLGSAHDSPRIGTWHGE</sequence>
<dbReference type="Proteomes" id="UP001489004">
    <property type="component" value="Unassembled WGS sequence"/>
</dbReference>
<comment type="caution">
    <text evidence="2">The sequence shown here is derived from an EMBL/GenBank/DDBJ whole genome shotgun (WGS) entry which is preliminary data.</text>
</comment>
<evidence type="ECO:0000313" key="2">
    <source>
        <dbReference type="EMBL" id="KAK9807065.1"/>
    </source>
</evidence>
<name>A0AAW1PFB2_9CHLO</name>
<feature type="region of interest" description="Disordered" evidence="1">
    <location>
        <begin position="88"/>
        <end position="124"/>
    </location>
</feature>
<proteinExistence type="predicted"/>